<feature type="transmembrane region" description="Helical" evidence="1">
    <location>
        <begin position="424"/>
        <end position="444"/>
    </location>
</feature>
<sequence length="485" mass="54965">MPKIHDIKKQCDLIRGLYHSRKEDTLLPVCFHNEKVTLINTQYVDERRFISDAPVPNGELLGKGGIKHVYHINGKAVFLVACYDINRLEQIIDEEVSISQEMNKRGLHAQELNKGYIGIYDPDSDSYLDYPCMFADSFSTLSLEKGIEVFDTKNLYRFGSKYKLFHSDDGCMDNSVNRIVFQDILNDLALLLYLGFDINDNDSVNLTFVPSEREGIPFTVRLFMYDFSSKSYTPKMGPSPVLTLPEDARIKILLKGIVRNVLEADHIARSGRRSIVTPKFINTFFDTIYPAIEDEFVNCIKNKIIQHISTHSAPNIVAGRELVDLQIKFNDLLATLQIKTKELIAKGTEDNTLFDPRYVKIGKAAATLNQELEKAGNQFFANPTATNFPLFKQACNAAIKTAAVEFKNNRSSWSIKAWNEINPILRGILGIVALLTFIPALIVAMKSRHGYFNTFFSKLQTDSFEQLQSFERGQEDIMQVVGSLV</sequence>
<evidence type="ECO:0000313" key="5">
    <source>
        <dbReference type="Proteomes" id="UP000254230"/>
    </source>
</evidence>
<dbReference type="AlphaFoldDB" id="A0A378L140"/>
<dbReference type="Proteomes" id="UP000254230">
    <property type="component" value="Unassembled WGS sequence"/>
</dbReference>
<proteinExistence type="predicted"/>
<protein>
    <submittedName>
        <fullName evidence="3">Coiled-coil protein</fullName>
    </submittedName>
</protein>
<dbReference type="EMBL" id="LNYR01000012">
    <property type="protein sequence ID" value="KTD50944.1"/>
    <property type="molecule type" value="Genomic_DNA"/>
</dbReference>
<keyword evidence="1" id="KW-0472">Membrane</keyword>
<dbReference type="RefSeq" id="WP_058473357.1">
    <property type="nucleotide sequence ID" value="NZ_CAAAIL010000005.1"/>
</dbReference>
<reference evidence="3 5" key="2">
    <citation type="submission" date="2018-06" db="EMBL/GenBank/DDBJ databases">
        <authorList>
            <consortium name="Pathogen Informatics"/>
            <person name="Doyle S."/>
        </authorList>
    </citation>
    <scope>NUCLEOTIDE SEQUENCE [LARGE SCALE GENOMIC DNA]</scope>
    <source>
        <strain evidence="3 5">NCTC12376</strain>
    </source>
</reference>
<keyword evidence="4" id="KW-1185">Reference proteome</keyword>
<name>A0A378L140_9GAMM</name>
<dbReference type="Proteomes" id="UP000054639">
    <property type="component" value="Unassembled WGS sequence"/>
</dbReference>
<reference evidence="2 4" key="1">
    <citation type="submission" date="2015-11" db="EMBL/GenBank/DDBJ databases">
        <title>Genomic analysis of 38 Legionella species identifies large and diverse effector repertoires.</title>
        <authorList>
            <person name="Burstein D."/>
            <person name="Amaro F."/>
            <person name="Zusman T."/>
            <person name="Lifshitz Z."/>
            <person name="Cohen O."/>
            <person name="Gilbert J.A."/>
            <person name="Pupko T."/>
            <person name="Shuman H.A."/>
            <person name="Segal G."/>
        </authorList>
    </citation>
    <scope>NUCLEOTIDE SEQUENCE [LARGE SCALE GENOMIC DNA]</scope>
    <source>
        <strain evidence="2 4">ATCC 49507</strain>
    </source>
</reference>
<accession>A0A378L140</accession>
<gene>
    <name evidence="2" type="ORF">Lqua_1171</name>
    <name evidence="3" type="ORF">NCTC12376_01625</name>
</gene>
<evidence type="ECO:0000313" key="3">
    <source>
        <dbReference type="EMBL" id="STY17810.1"/>
    </source>
</evidence>
<evidence type="ECO:0000313" key="2">
    <source>
        <dbReference type="EMBL" id="KTD50944.1"/>
    </source>
</evidence>
<keyword evidence="1" id="KW-0812">Transmembrane</keyword>
<evidence type="ECO:0000313" key="4">
    <source>
        <dbReference type="Proteomes" id="UP000054639"/>
    </source>
</evidence>
<keyword evidence="1" id="KW-1133">Transmembrane helix</keyword>
<dbReference type="OrthoDB" id="5639867at2"/>
<organism evidence="3 5">
    <name type="scientific">Legionella quateirensis</name>
    <dbReference type="NCBI Taxonomy" id="45072"/>
    <lineage>
        <taxon>Bacteria</taxon>
        <taxon>Pseudomonadati</taxon>
        <taxon>Pseudomonadota</taxon>
        <taxon>Gammaproteobacteria</taxon>
        <taxon>Legionellales</taxon>
        <taxon>Legionellaceae</taxon>
        <taxon>Legionella</taxon>
    </lineage>
</organism>
<evidence type="ECO:0000256" key="1">
    <source>
        <dbReference type="SAM" id="Phobius"/>
    </source>
</evidence>
<dbReference type="EMBL" id="UGOW01000001">
    <property type="protein sequence ID" value="STY17810.1"/>
    <property type="molecule type" value="Genomic_DNA"/>
</dbReference>